<dbReference type="HOGENOM" id="CLU_308570_0_0_6"/>
<dbReference type="EMBL" id="AM743169">
    <property type="protein sequence ID" value="CAQ44564.1"/>
    <property type="molecule type" value="Genomic_DNA"/>
</dbReference>
<dbReference type="EnsemblBacteria" id="CAQ44564">
    <property type="protein sequence ID" value="CAQ44564"/>
    <property type="gene ID" value="Smlt1001"/>
</dbReference>
<dbReference type="KEGG" id="sml:Smlt1001"/>
<proteinExistence type="predicted"/>
<feature type="domain" description="Autotransporter" evidence="1">
    <location>
        <begin position="747"/>
        <end position="1031"/>
    </location>
</feature>
<protein>
    <submittedName>
        <fullName evidence="2">Autotransporter</fullName>
    </submittedName>
</protein>
<dbReference type="InterPro" id="IPR005546">
    <property type="entry name" value="Autotransporte_beta"/>
</dbReference>
<dbReference type="GO" id="GO:0019867">
    <property type="term" value="C:outer membrane"/>
    <property type="evidence" value="ECO:0007669"/>
    <property type="project" value="InterPro"/>
</dbReference>
<organism evidence="2 3">
    <name type="scientific">Stenotrophomonas maltophilia (strain K279a)</name>
    <dbReference type="NCBI Taxonomy" id="522373"/>
    <lineage>
        <taxon>Bacteria</taxon>
        <taxon>Pseudomonadati</taxon>
        <taxon>Pseudomonadota</taxon>
        <taxon>Gammaproteobacteria</taxon>
        <taxon>Lysobacterales</taxon>
        <taxon>Lysobacteraceae</taxon>
        <taxon>Stenotrophomonas</taxon>
        <taxon>Stenotrophomonas maltophilia group</taxon>
    </lineage>
</organism>
<dbReference type="InterPro" id="IPR036709">
    <property type="entry name" value="Autotransporte_beta_dom_sf"/>
</dbReference>
<reference evidence="2 3" key="1">
    <citation type="journal article" date="2008" name="Genome Biol.">
        <title>The complete genome, comparative and functional analysis of Stenotrophomonas maltophilia reveals an organism heavily shielded by drug resistance determinants.</title>
        <authorList>
            <person name="Crossman L.C."/>
            <person name="Gould V.C."/>
            <person name="Dow J.M."/>
            <person name="Vernikos G.S."/>
            <person name="Okazaki A."/>
            <person name="Sebaihia M."/>
            <person name="Saunders D."/>
            <person name="Arrowsmith C."/>
            <person name="Carver T."/>
            <person name="Peters N."/>
            <person name="Adlem E."/>
            <person name="Kerhornou A."/>
            <person name="Lord A."/>
            <person name="Murphy L."/>
            <person name="Seeger K."/>
            <person name="Squares R."/>
            <person name="Rutter S."/>
            <person name="Quail M.A."/>
            <person name="Rajandream M.A."/>
            <person name="Harris D."/>
            <person name="Churcher C."/>
            <person name="Bentley S.D."/>
            <person name="Parkhill J."/>
            <person name="Thomson N.R."/>
            <person name="Avison M.B."/>
        </authorList>
    </citation>
    <scope>NUCLEOTIDE SEQUENCE [LARGE SCALE GENOMIC DNA]</scope>
    <source>
        <strain evidence="2 3">K279a</strain>
    </source>
</reference>
<name>B2FR62_STRMK</name>
<dbReference type="PROSITE" id="PS51208">
    <property type="entry name" value="AUTOTRANSPORTER"/>
    <property type="match status" value="1"/>
</dbReference>
<dbReference type="InterPro" id="IPR006315">
    <property type="entry name" value="OM_autotransptr_brl_dom"/>
</dbReference>
<dbReference type="eggNOG" id="COG3904">
    <property type="taxonomic scope" value="Bacteria"/>
</dbReference>
<dbReference type="eggNOG" id="COG4625">
    <property type="taxonomic scope" value="Bacteria"/>
</dbReference>
<dbReference type="SMART" id="SM00869">
    <property type="entry name" value="Autotransporter"/>
    <property type="match status" value="1"/>
</dbReference>
<evidence type="ECO:0000313" key="2">
    <source>
        <dbReference type="EMBL" id="CAQ44564.1"/>
    </source>
</evidence>
<dbReference type="Gene3D" id="2.40.128.130">
    <property type="entry name" value="Autotransporter beta-domain"/>
    <property type="match status" value="1"/>
</dbReference>
<sequence>MLKPRRISVFMQRKRGGNRTSLLSVELRMHRYPALPTRRATVLGSALVALLGIAAAPQAHASAFHVNGDTLYYTGNVLATDPQTLEAYILAAQARGTPLRQVVFRNSPGGAASGGVGMGAIIRQHGLDTVLDGGCYSACADAFVAGVKRKVTQFGLLPAHGNYTQTVLGIHGESGPNGPTPYPGQDKYIKYYRDMFGPTDFAVIEARIVQAHYELTQQSGFLRYFDPNVAAVATRFCPTRDQSAAGNCTAYPGVTFYSDRVVTEAGYVQPGDVLSIDKDVSGDLNPNLAVRGRYTNALANLRYFQQSTPDIRLDDAFGVIRIGKGGVWSLDTASAAQYVVADGGTLRLQQNGWIHHAEAIGARNGGRIELQQGALRSLTVVERGGVLTGHGSLNATIDINEGGTLAPSGIVMRPYSLEALAPGGDDVFTSERFRIGKGRYINLNDGANLAFQVDSQRTAPALTLEEARYFLVEEDRRSGDYNLYGNINRAVLSIAPSARLTLDIKQAFFPAGQQNHLVGTQVDASALQLPVAPCGPSNGEYAGLWCRTATPDTLTRAAPVSDFIEGRFQYVERSGEAGSAVDLTAPGAVFRPRHNSLLSFTVNQTGSGLWLTANPSFDDTRLFGNAPSGDGLGIALQQAAAQRTSSMSGLLGALQFADRDDIARQAGALRGDAHASLRLADTALVGSIGNVVQQHQAASRSGGDADGLAAQAAQTASAQSATTGSRLFNQLAMHLVAPADAGSDAGDAGHNRSFWARGFGSHGRIEGGAGVAGLNHTIGGIALGADTRLADDRVTLGVSLAAADMSTRSSEGAGFSGDVRALDIGGYVDALYSRGYLSAAVRYTDLRHDTRRSIEGIEGLQAPLRAKYSNDAISARVEHAFSFTTGNGVVIQPLLPVFDYMRTSATHFNEGQDAAALIGRSGSLESIRVGAGLQLFKTFDGNNGERITPRARVVWQKELGDTQARYSNGFAAAPDLLFSASSQPVGEQVLTWNLGVTSRASKRLSVMVDYVGERRDGQTQNGIQLGLGYTF</sequence>
<dbReference type="NCBIfam" id="TIGR01414">
    <property type="entry name" value="autotrans_barl"/>
    <property type="match status" value="1"/>
</dbReference>
<dbReference type="SUPFAM" id="SSF52096">
    <property type="entry name" value="ClpP/crotonase"/>
    <property type="match status" value="1"/>
</dbReference>
<evidence type="ECO:0000259" key="1">
    <source>
        <dbReference type="PROSITE" id="PS51208"/>
    </source>
</evidence>
<evidence type="ECO:0000313" key="3">
    <source>
        <dbReference type="Proteomes" id="UP000008840"/>
    </source>
</evidence>
<dbReference type="AlphaFoldDB" id="B2FR62"/>
<dbReference type="InterPro" id="IPR029045">
    <property type="entry name" value="ClpP/crotonase-like_dom_sf"/>
</dbReference>
<dbReference type="Proteomes" id="UP000008840">
    <property type="component" value="Chromosome"/>
</dbReference>
<dbReference type="Pfam" id="PF03797">
    <property type="entry name" value="Autotransporter"/>
    <property type="match status" value="1"/>
</dbReference>
<keyword evidence="3" id="KW-1185">Reference proteome</keyword>
<accession>B2FR62</accession>
<dbReference type="SUPFAM" id="SSF103515">
    <property type="entry name" value="Autotransporter"/>
    <property type="match status" value="1"/>
</dbReference>
<gene>
    <name evidence="2" type="ordered locus">Smlt1001</name>
</gene>